<gene>
    <name evidence="6" type="primary">sctL</name>
    <name evidence="6" type="ORF">JWR99_01725</name>
</gene>
<sequence>MLRRRKIELYEGASDSTQVLVKRELLDQSTRANELVEHAKAHADQLVSEAVQHRDALAEQAHIAFWQRANLVLGQWEQQRNSMCEQLERYAAAIASQAYRCLLDDVPPTARLTALVRQLAANQLPVVQATLLCHPAERNDLEHCLIALDITLWALRPDERIKQQTLVLETAEGDFHIDWYLLRDMLLIREAPQSSP</sequence>
<dbReference type="GO" id="GO:0030254">
    <property type="term" value="P:protein secretion by the type III secretion system"/>
    <property type="evidence" value="ECO:0007669"/>
    <property type="project" value="InterPro"/>
</dbReference>
<comment type="similarity">
    <text evidence="5">Belongs to the SctL stator family.</text>
</comment>
<comment type="caution">
    <text evidence="6">The sequence shown here is derived from an EMBL/GenBank/DDBJ whole genome shotgun (WGS) entry which is preliminary data.</text>
</comment>
<reference evidence="6 7" key="1">
    <citation type="journal article" date="2021" name="Int. J. Syst. Evol. Microbiol.">
        <title>Pseudomonas lactucae sp. nov., a pathogen causing bacterial rot of lettuce in Japan.</title>
        <authorList>
            <person name="Sawada H."/>
            <person name="Fujikawa T."/>
            <person name="Satou M."/>
        </authorList>
    </citation>
    <scope>NUCLEOTIDE SEQUENCE [LARGE SCALE GENOMIC DNA]</scope>
    <source>
        <strain evidence="6 7">MAFF 301381</strain>
    </source>
</reference>
<evidence type="ECO:0000256" key="4">
    <source>
        <dbReference type="ARBA" id="ARBA00022927"/>
    </source>
</evidence>
<keyword evidence="7" id="KW-1185">Reference proteome</keyword>
<dbReference type="GO" id="GO:0005737">
    <property type="term" value="C:cytoplasm"/>
    <property type="evidence" value="ECO:0007669"/>
    <property type="project" value="UniProtKB-SubCell"/>
</dbReference>
<keyword evidence="4" id="KW-0653">Protein transport</keyword>
<name>A0A9X0Y948_9PSED</name>
<evidence type="ECO:0000313" key="7">
    <source>
        <dbReference type="Proteomes" id="UP001154860"/>
    </source>
</evidence>
<evidence type="ECO:0000313" key="6">
    <source>
        <dbReference type="EMBL" id="MBN2974771.1"/>
    </source>
</evidence>
<dbReference type="RefSeq" id="WP_078731458.1">
    <property type="nucleotide sequence ID" value="NZ_JAFHKI010000092.1"/>
</dbReference>
<keyword evidence="3" id="KW-0963">Cytoplasm</keyword>
<reference evidence="6 7" key="2">
    <citation type="journal article" date="2023" name="Plant Pathol.">
        <title>Dismantling and reorganizing Pseudomonas marginalis sensu#lato.</title>
        <authorList>
            <person name="Sawada H."/>
            <person name="Fujikawa T."/>
            <person name="Satou M."/>
        </authorList>
    </citation>
    <scope>NUCLEOTIDE SEQUENCE [LARGE SCALE GENOMIC DNA]</scope>
    <source>
        <strain evidence="6 7">MAFF 301381</strain>
    </source>
</reference>
<dbReference type="InterPro" id="IPR009335">
    <property type="entry name" value="T3SS_HrpE/ATPase_suE"/>
</dbReference>
<dbReference type="InterPro" id="IPR012842">
    <property type="entry name" value="T3SS_SctL/SctL2"/>
</dbReference>
<proteinExistence type="inferred from homology"/>
<keyword evidence="2" id="KW-0813">Transport</keyword>
<protein>
    <submittedName>
        <fullName evidence="6">Type III secretion system stator protein SctL</fullName>
    </submittedName>
</protein>
<evidence type="ECO:0000256" key="2">
    <source>
        <dbReference type="ARBA" id="ARBA00022448"/>
    </source>
</evidence>
<evidence type="ECO:0000256" key="5">
    <source>
        <dbReference type="ARBA" id="ARBA00024335"/>
    </source>
</evidence>
<dbReference type="EMBL" id="JAFHKJ010000008">
    <property type="protein sequence ID" value="MBN2974771.1"/>
    <property type="molecule type" value="Genomic_DNA"/>
</dbReference>
<evidence type="ECO:0000256" key="3">
    <source>
        <dbReference type="ARBA" id="ARBA00022490"/>
    </source>
</evidence>
<organism evidence="6 7">
    <name type="scientific">Pseudomonas lactucae</name>
    <dbReference type="NCBI Taxonomy" id="2813360"/>
    <lineage>
        <taxon>Bacteria</taxon>
        <taxon>Pseudomonadati</taxon>
        <taxon>Pseudomonadota</taxon>
        <taxon>Gammaproteobacteria</taxon>
        <taxon>Pseudomonadales</taxon>
        <taxon>Pseudomonadaceae</taxon>
        <taxon>Pseudomonas</taxon>
    </lineage>
</organism>
<dbReference type="Proteomes" id="UP001154860">
    <property type="component" value="Unassembled WGS sequence"/>
</dbReference>
<dbReference type="NCBIfam" id="TIGR02499">
    <property type="entry name" value="HrpE_YscL_not"/>
    <property type="match status" value="1"/>
</dbReference>
<evidence type="ECO:0000256" key="1">
    <source>
        <dbReference type="ARBA" id="ARBA00004496"/>
    </source>
</evidence>
<accession>A0A9X0Y948</accession>
<dbReference type="AlphaFoldDB" id="A0A9X0Y948"/>
<comment type="subcellular location">
    <subcellularLocation>
        <location evidence="1">Cytoplasm</location>
    </subcellularLocation>
</comment>
<dbReference type="Pfam" id="PF06188">
    <property type="entry name" value="HrpE"/>
    <property type="match status" value="1"/>
</dbReference>